<dbReference type="KEGG" id="cef:CE0156"/>
<feature type="transmembrane region" description="Helical" evidence="6">
    <location>
        <begin position="121"/>
        <end position="141"/>
    </location>
</feature>
<name>Q8FU65_COREF</name>
<comment type="subcellular location">
    <subcellularLocation>
        <location evidence="1">Cell membrane</location>
        <topology evidence="1">Multi-pass membrane protein</topology>
    </subcellularLocation>
</comment>
<feature type="transmembrane region" description="Helical" evidence="6">
    <location>
        <begin position="97"/>
        <end position="115"/>
    </location>
</feature>
<feature type="domain" description="Major facilitator superfamily (MFS) profile" evidence="7">
    <location>
        <begin position="31"/>
        <end position="342"/>
    </location>
</feature>
<keyword evidence="4 6" id="KW-1133">Transmembrane helix</keyword>
<evidence type="ECO:0000256" key="4">
    <source>
        <dbReference type="ARBA" id="ARBA00022989"/>
    </source>
</evidence>
<dbReference type="EMBL" id="BA000035">
    <property type="protein sequence ID" value="BAC16966.1"/>
    <property type="molecule type" value="Genomic_DNA"/>
</dbReference>
<accession>C8NRE8</accession>
<feature type="transmembrane region" description="Helical" evidence="6">
    <location>
        <begin position="294"/>
        <end position="317"/>
    </location>
</feature>
<keyword evidence="3 6" id="KW-0812">Transmembrane</keyword>
<feature type="transmembrane region" description="Helical" evidence="6">
    <location>
        <begin position="185"/>
        <end position="204"/>
    </location>
</feature>
<organism evidence="8 9">
    <name type="scientific">Corynebacterium efficiens (strain DSM 44549 / YS-314 / AJ 12310 / JCM 11189 / NBRC 100395)</name>
    <dbReference type="NCBI Taxonomy" id="196164"/>
    <lineage>
        <taxon>Bacteria</taxon>
        <taxon>Bacillati</taxon>
        <taxon>Actinomycetota</taxon>
        <taxon>Actinomycetes</taxon>
        <taxon>Mycobacteriales</taxon>
        <taxon>Corynebacteriaceae</taxon>
        <taxon>Corynebacterium</taxon>
    </lineage>
</organism>
<evidence type="ECO:0000313" key="8">
    <source>
        <dbReference type="EMBL" id="BAC16966.1"/>
    </source>
</evidence>
<proteinExistence type="predicted"/>
<evidence type="ECO:0000313" key="9">
    <source>
        <dbReference type="Proteomes" id="UP000001409"/>
    </source>
</evidence>
<evidence type="ECO:0000256" key="1">
    <source>
        <dbReference type="ARBA" id="ARBA00004651"/>
    </source>
</evidence>
<dbReference type="OrthoDB" id="4484751at2"/>
<dbReference type="PROSITE" id="PS50850">
    <property type="entry name" value="MFS"/>
    <property type="match status" value="1"/>
</dbReference>
<evidence type="ECO:0000256" key="3">
    <source>
        <dbReference type="ARBA" id="ARBA00022692"/>
    </source>
</evidence>
<dbReference type="STRING" id="196164.gene:10740546"/>
<dbReference type="InterPro" id="IPR011701">
    <property type="entry name" value="MFS"/>
</dbReference>
<evidence type="ECO:0000256" key="2">
    <source>
        <dbReference type="ARBA" id="ARBA00022448"/>
    </source>
</evidence>
<dbReference type="GO" id="GO:0022857">
    <property type="term" value="F:transmembrane transporter activity"/>
    <property type="evidence" value="ECO:0007669"/>
    <property type="project" value="InterPro"/>
</dbReference>
<dbReference type="Pfam" id="PF07690">
    <property type="entry name" value="MFS_1"/>
    <property type="match status" value="1"/>
</dbReference>
<dbReference type="Proteomes" id="UP000001409">
    <property type="component" value="Chromosome"/>
</dbReference>
<feature type="transmembrane region" description="Helical" evidence="6">
    <location>
        <begin position="250"/>
        <end position="273"/>
    </location>
</feature>
<feature type="transmembrane region" description="Helical" evidence="6">
    <location>
        <begin position="32"/>
        <end position="54"/>
    </location>
</feature>
<keyword evidence="5 6" id="KW-0472">Membrane</keyword>
<dbReference type="SUPFAM" id="SSF103473">
    <property type="entry name" value="MFS general substrate transporter"/>
    <property type="match status" value="1"/>
</dbReference>
<dbReference type="Gene3D" id="1.20.1250.20">
    <property type="entry name" value="MFS general substrate transporter like domains"/>
    <property type="match status" value="1"/>
</dbReference>
<dbReference type="HOGENOM" id="CLU_810656_0_0_11"/>
<dbReference type="RefSeq" id="WP_006768535.1">
    <property type="nucleotide sequence ID" value="NC_004369.1"/>
</dbReference>
<evidence type="ECO:0000256" key="5">
    <source>
        <dbReference type="ARBA" id="ARBA00023136"/>
    </source>
</evidence>
<protein>
    <recommendedName>
        <fullName evidence="7">Major facilitator superfamily (MFS) profile domain-containing protein</fullName>
    </recommendedName>
</protein>
<dbReference type="InterPro" id="IPR036259">
    <property type="entry name" value="MFS_trans_sf"/>
</dbReference>
<dbReference type="PANTHER" id="PTHR23501:SF197">
    <property type="entry name" value="COMD"/>
    <property type="match status" value="1"/>
</dbReference>
<sequence>MVQTTIQAPPRRTRTATPGQQIPWRQAGLRMAVTFSILQMLNEMGTLMAIPLYGPMAASLQLTPGQTAWALMSTTLMGAATITILDKAGDVFGHRRLMFISLVGITLGYVISALAPSFLVLVIGRALVGIIAGQALCVGIMNDRLTPENRRKTVAVIAGGQAIGVFLGFAFVGALLAMGGDWRDAFWIGAVLTIISAIGFYFYGLDSDALHRRYESKMKGATERLDIIGVAIMGIGLLLCIGISQSTVWGVFSGLTIATVGTGALLLAVSLVWESRTRNPLLPVRDIFSRRLGPAYAIFVSLGIGGSMLFNLTMTILQIPAAPHRLRIRHDRPGRFVRLPAQ</sequence>
<feature type="transmembrane region" description="Helical" evidence="6">
    <location>
        <begin position="66"/>
        <end position="85"/>
    </location>
</feature>
<keyword evidence="9" id="KW-1185">Reference proteome</keyword>
<feature type="transmembrane region" description="Helical" evidence="6">
    <location>
        <begin position="153"/>
        <end position="179"/>
    </location>
</feature>
<feature type="transmembrane region" description="Helical" evidence="6">
    <location>
        <begin position="225"/>
        <end position="244"/>
    </location>
</feature>
<accession>Q8FU65</accession>
<dbReference type="GO" id="GO:0005886">
    <property type="term" value="C:plasma membrane"/>
    <property type="evidence" value="ECO:0007669"/>
    <property type="project" value="UniProtKB-SubCell"/>
</dbReference>
<dbReference type="eggNOG" id="COG2814">
    <property type="taxonomic scope" value="Bacteria"/>
</dbReference>
<keyword evidence="2" id="KW-0813">Transport</keyword>
<dbReference type="AlphaFoldDB" id="Q8FU65"/>
<dbReference type="InterPro" id="IPR020846">
    <property type="entry name" value="MFS_dom"/>
</dbReference>
<evidence type="ECO:0000256" key="6">
    <source>
        <dbReference type="SAM" id="Phobius"/>
    </source>
</evidence>
<reference evidence="8 9" key="1">
    <citation type="journal article" date="2003" name="Genome Res.">
        <title>Comparative complete genome sequence analysis of the amino acid replacements responsible for the thermostability of Corynebacterium efficiens.</title>
        <authorList>
            <person name="Nishio Y."/>
            <person name="Nakamura Y."/>
            <person name="Kawarabayasi Y."/>
            <person name="Usuda Y."/>
            <person name="Kimura E."/>
            <person name="Sugimoto S."/>
            <person name="Matsui K."/>
            <person name="Yamagishi A."/>
            <person name="Kikuchi H."/>
            <person name="Ikeo K."/>
            <person name="Gojobori T."/>
        </authorList>
    </citation>
    <scope>NUCLEOTIDE SEQUENCE [LARGE SCALE GENOMIC DNA]</scope>
    <source>
        <strain evidence="9">DSM 44549 / YS-314 / AJ 12310 / JCM 11189 / NBRC 100395</strain>
    </source>
</reference>
<evidence type="ECO:0000259" key="7">
    <source>
        <dbReference type="PROSITE" id="PS50850"/>
    </source>
</evidence>
<dbReference type="PANTHER" id="PTHR23501">
    <property type="entry name" value="MAJOR FACILITATOR SUPERFAMILY"/>
    <property type="match status" value="1"/>
</dbReference>